<protein>
    <submittedName>
        <fullName evidence="3">Acetyltransferase</fullName>
    </submittedName>
</protein>
<gene>
    <name evidence="3" type="ORF">SSRG_00398</name>
</gene>
<evidence type="ECO:0000256" key="1">
    <source>
        <dbReference type="SAM" id="MobiDB-lite"/>
    </source>
</evidence>
<dbReference type="PANTHER" id="PTHR13170">
    <property type="entry name" value="O-GLCNACASE"/>
    <property type="match status" value="1"/>
</dbReference>
<dbReference type="EMBL" id="GG657758">
    <property type="protein sequence ID" value="EFL37594.1"/>
    <property type="molecule type" value="Genomic_DNA"/>
</dbReference>
<dbReference type="InterPro" id="IPR000182">
    <property type="entry name" value="GNAT_dom"/>
</dbReference>
<accession>D9XSD0</accession>
<dbReference type="Pfam" id="PF00583">
    <property type="entry name" value="Acetyltransf_1"/>
    <property type="match status" value="1"/>
</dbReference>
<dbReference type="STRING" id="467200.SSRG_00398"/>
<keyword evidence="4" id="KW-1185">Reference proteome</keyword>
<dbReference type="AlphaFoldDB" id="D9XSD0"/>
<dbReference type="Proteomes" id="UP000002968">
    <property type="component" value="Unassembled WGS sequence"/>
</dbReference>
<feature type="region of interest" description="Disordered" evidence="1">
    <location>
        <begin position="1"/>
        <end position="43"/>
    </location>
</feature>
<dbReference type="PANTHER" id="PTHR13170:SF16">
    <property type="entry name" value="PROTEIN O-GLCNACASE"/>
    <property type="match status" value="1"/>
</dbReference>
<proteinExistence type="predicted"/>
<dbReference type="PROSITE" id="PS51186">
    <property type="entry name" value="GNAT"/>
    <property type="match status" value="1"/>
</dbReference>
<dbReference type="HOGENOM" id="CLU_086044_1_0_11"/>
<dbReference type="Gene3D" id="3.40.630.30">
    <property type="match status" value="1"/>
</dbReference>
<dbReference type="GO" id="GO:0016747">
    <property type="term" value="F:acyltransferase activity, transferring groups other than amino-acyl groups"/>
    <property type="evidence" value="ECO:0007669"/>
    <property type="project" value="InterPro"/>
</dbReference>
<evidence type="ECO:0000313" key="3">
    <source>
        <dbReference type="EMBL" id="EFL37594.1"/>
    </source>
</evidence>
<dbReference type="SUPFAM" id="SSF55729">
    <property type="entry name" value="Acyl-CoA N-acyltransferases (Nat)"/>
    <property type="match status" value="1"/>
</dbReference>
<reference evidence="3" key="1">
    <citation type="submission" date="2009-02" db="EMBL/GenBank/DDBJ databases">
        <title>Annotation of Streptomyces griseoflavus strain Tu4000.</title>
        <authorList>
            <consortium name="The Broad Institute Genome Sequencing Platform"/>
            <consortium name="Broad Institute Microbial Sequencing Center"/>
            <person name="Fischbach M."/>
            <person name="Godfrey P."/>
            <person name="Ward D."/>
            <person name="Young S."/>
            <person name="Zeng Q."/>
            <person name="Koehrsen M."/>
            <person name="Alvarado L."/>
            <person name="Berlin A.M."/>
            <person name="Bochicchio J."/>
            <person name="Borenstein D."/>
            <person name="Chapman S.B."/>
            <person name="Chen Z."/>
            <person name="Engels R."/>
            <person name="Freedman E."/>
            <person name="Gellesch M."/>
            <person name="Goldberg J."/>
            <person name="Griggs A."/>
            <person name="Gujja S."/>
            <person name="Heilman E.R."/>
            <person name="Heiman D.I."/>
            <person name="Hepburn T.A."/>
            <person name="Howarth C."/>
            <person name="Jen D."/>
            <person name="Larson L."/>
            <person name="Lewis B."/>
            <person name="Mehta T."/>
            <person name="Park D."/>
            <person name="Pearson M."/>
            <person name="Richards J."/>
            <person name="Roberts A."/>
            <person name="Saif S."/>
            <person name="Shea T.D."/>
            <person name="Shenoy N."/>
            <person name="Sisk P."/>
            <person name="Stolte C."/>
            <person name="Sykes S.N."/>
            <person name="Thomson T."/>
            <person name="Walk T."/>
            <person name="White J."/>
            <person name="Yandava C."/>
            <person name="Straight P."/>
            <person name="Clardy J."/>
            <person name="Hung D."/>
            <person name="Kolter R."/>
            <person name="Mekalanos J."/>
            <person name="Walker S."/>
            <person name="Walsh C.T."/>
            <person name="Wieland-Brown L.C."/>
            <person name="Haas B."/>
            <person name="Nusbaum C."/>
            <person name="Birren B."/>
        </authorList>
    </citation>
    <scope>NUCLEOTIDE SEQUENCE [LARGE SCALE GENOMIC DNA]</scope>
    <source>
        <strain evidence="3">Tu4000</strain>
    </source>
</reference>
<organism evidence="3 4">
    <name type="scientific">Streptomyces griseoflavus Tu4000</name>
    <dbReference type="NCBI Taxonomy" id="467200"/>
    <lineage>
        <taxon>Bacteria</taxon>
        <taxon>Bacillati</taxon>
        <taxon>Actinomycetota</taxon>
        <taxon>Actinomycetes</taxon>
        <taxon>Kitasatosporales</taxon>
        <taxon>Streptomycetaceae</taxon>
        <taxon>Streptomyces</taxon>
    </lineage>
</organism>
<evidence type="ECO:0000259" key="2">
    <source>
        <dbReference type="PROSITE" id="PS51186"/>
    </source>
</evidence>
<dbReference type="InterPro" id="IPR016181">
    <property type="entry name" value="Acyl_CoA_acyltransferase"/>
</dbReference>
<feature type="domain" description="N-acetyltransferase" evidence="2">
    <location>
        <begin position="44"/>
        <end position="244"/>
    </location>
</feature>
<dbReference type="eggNOG" id="COG0456">
    <property type="taxonomic scope" value="Bacteria"/>
</dbReference>
<dbReference type="InterPro" id="IPR051822">
    <property type="entry name" value="Glycosyl_Hydrolase_84"/>
</dbReference>
<dbReference type="CDD" id="cd04301">
    <property type="entry name" value="NAT_SF"/>
    <property type="match status" value="1"/>
</dbReference>
<sequence>MQPHGPTGIPGPSYQPTARCRRRPQEGCGSAPKRCRMPDMTESPRIRPYRREDRPALDDICVRTAHNGEDSRPHYTDPGVFPDTFAAPYVYLEPELAFVLDDGRGRAVGYIVGTADTVRFARDFRAAWLPLVGDRHPDPSGPPATPDETIARLLHHPERMIVPELAPWPAHLHIDLLPGWQGRGYGRRLMLTFLEALRDAGVPAVHLVMAKANKPARGFYDRMGFEEIEVPMDDSVVCLGRTTHDLDGV</sequence>
<evidence type="ECO:0000313" key="4">
    <source>
        <dbReference type="Proteomes" id="UP000002968"/>
    </source>
</evidence>
<name>D9XSD0_9ACTN</name>